<evidence type="ECO:0000313" key="1">
    <source>
        <dbReference type="EMBL" id="KUM51131.1"/>
    </source>
</evidence>
<gene>
    <name evidence="1" type="ORF">ABT39_MTgene977</name>
</gene>
<dbReference type="AlphaFoldDB" id="A0A101M4W4"/>
<comment type="caution">
    <text evidence="1">The sequence shown here is derived from an EMBL/GenBank/DDBJ whole genome shotgun (WGS) entry which is preliminary data.</text>
</comment>
<dbReference type="EMBL" id="LKAM01000001">
    <property type="protein sequence ID" value="KUM51131.1"/>
    <property type="molecule type" value="Genomic_DNA"/>
</dbReference>
<keyword evidence="1" id="KW-0496">Mitochondrion</keyword>
<organism evidence="1">
    <name type="scientific">Picea glauca</name>
    <name type="common">White spruce</name>
    <name type="synonym">Pinus glauca</name>
    <dbReference type="NCBI Taxonomy" id="3330"/>
    <lineage>
        <taxon>Eukaryota</taxon>
        <taxon>Viridiplantae</taxon>
        <taxon>Streptophyta</taxon>
        <taxon>Embryophyta</taxon>
        <taxon>Tracheophyta</taxon>
        <taxon>Spermatophyta</taxon>
        <taxon>Pinopsida</taxon>
        <taxon>Pinidae</taxon>
        <taxon>Conifers I</taxon>
        <taxon>Pinales</taxon>
        <taxon>Pinaceae</taxon>
        <taxon>Picea</taxon>
    </lineage>
</organism>
<sequence length="90" mass="9776">MRKRRTNAPLSTDRQKECERTALIFFSSTGYGNLCIRSGRISGCSFLSEGELPVNAASLDQDIPSSAFSSAWNAASKASNYQSISYVATE</sequence>
<protein>
    <submittedName>
        <fullName evidence="1">Uncharacterized protein</fullName>
    </submittedName>
</protein>
<reference evidence="1" key="1">
    <citation type="journal article" date="2015" name="Genome Biol. Evol.">
        <title>Organellar Genomes of White Spruce (Picea glauca): Assembly and Annotation.</title>
        <authorList>
            <person name="Jackman S.D."/>
            <person name="Warren R.L."/>
            <person name="Gibb E.A."/>
            <person name="Vandervalk B.P."/>
            <person name="Mohamadi H."/>
            <person name="Chu J."/>
            <person name="Raymond A."/>
            <person name="Pleasance S."/>
            <person name="Coope R."/>
            <person name="Wildung M.R."/>
            <person name="Ritland C.E."/>
            <person name="Bousquet J."/>
            <person name="Jones S.J."/>
            <person name="Bohlmann J."/>
            <person name="Birol I."/>
        </authorList>
    </citation>
    <scope>NUCLEOTIDE SEQUENCE [LARGE SCALE GENOMIC DNA]</scope>
    <source>
        <tissue evidence="1">Flushing bud</tissue>
    </source>
</reference>
<name>A0A101M4W4_PICGL</name>
<geneLocation type="mitochondrion" evidence="1"/>
<accession>A0A101M4W4</accession>
<proteinExistence type="predicted"/>